<dbReference type="AlphaFoldDB" id="A0A3R6D0Z6"/>
<accession>A0A3R6D0Z6</accession>
<evidence type="ECO:0000313" key="2">
    <source>
        <dbReference type="Proteomes" id="UP000283513"/>
    </source>
</evidence>
<name>A0A3R6D0Z6_9FIRM</name>
<dbReference type="RefSeq" id="WP_207662713.1">
    <property type="nucleotide sequence ID" value="NZ_QSHO01000048.1"/>
</dbReference>
<proteinExistence type="predicted"/>
<gene>
    <name evidence="1" type="ORF">DW856_20135</name>
</gene>
<organism evidence="1 2">
    <name type="scientific">Roseburia intestinalis</name>
    <dbReference type="NCBI Taxonomy" id="166486"/>
    <lineage>
        <taxon>Bacteria</taxon>
        <taxon>Bacillati</taxon>
        <taxon>Bacillota</taxon>
        <taxon>Clostridia</taxon>
        <taxon>Lachnospirales</taxon>
        <taxon>Lachnospiraceae</taxon>
        <taxon>Roseburia</taxon>
    </lineage>
</organism>
<feature type="non-terminal residue" evidence="1">
    <location>
        <position position="1"/>
    </location>
</feature>
<reference evidence="1 2" key="1">
    <citation type="submission" date="2018-08" db="EMBL/GenBank/DDBJ databases">
        <title>A genome reference for cultivated species of the human gut microbiota.</title>
        <authorList>
            <person name="Zou Y."/>
            <person name="Xue W."/>
            <person name="Luo G."/>
        </authorList>
    </citation>
    <scope>NUCLEOTIDE SEQUENCE [LARGE SCALE GENOMIC DNA]</scope>
    <source>
        <strain evidence="1 2">AM37-1AC</strain>
    </source>
</reference>
<evidence type="ECO:0000313" key="1">
    <source>
        <dbReference type="EMBL" id="RHC11476.1"/>
    </source>
</evidence>
<protein>
    <submittedName>
        <fullName evidence="1">Uncharacterized protein</fullName>
    </submittedName>
</protein>
<dbReference type="Proteomes" id="UP000283513">
    <property type="component" value="Unassembled WGS sequence"/>
</dbReference>
<dbReference type="EMBL" id="QSHO01000048">
    <property type="protein sequence ID" value="RHC11476.1"/>
    <property type="molecule type" value="Genomic_DNA"/>
</dbReference>
<comment type="caution">
    <text evidence="1">The sequence shown here is derived from an EMBL/GenBank/DDBJ whole genome shotgun (WGS) entry which is preliminary data.</text>
</comment>
<sequence length="86" mass="9876">LYDLKKSVQLIVTYPERTTDKGYTVMYDTDTGKVYYSSMILPTGDVYNEITSGKALVQYILDNDIFSVYDLTYSQFQEILGIYNGD</sequence>